<protein>
    <submittedName>
        <fullName evidence="2">Uncharacterized protein</fullName>
    </submittedName>
</protein>
<dbReference type="AlphaFoldDB" id="A0AB39WDR3"/>
<feature type="transmembrane region" description="Helical" evidence="1">
    <location>
        <begin position="87"/>
        <end position="105"/>
    </location>
</feature>
<keyword evidence="1" id="KW-1133">Transmembrane helix</keyword>
<sequence length="114" mass="13422">MNLQKLTKPKTEYKSIALKSILLFVILILLFLIEIFVFWGIYGEGATASRISEIWYVEIILDYLPIVIIGGYLIYQIFKNFNEQKFIESKTNIITLVILIIIFLMRNEIQQLIF</sequence>
<proteinExistence type="predicted"/>
<accession>A0AB39WDR3</accession>
<gene>
    <name evidence="2" type="ORF">AB3G39_06820</name>
</gene>
<name>A0AB39WDR3_9FLAO</name>
<keyword evidence="1" id="KW-0472">Membrane</keyword>
<dbReference type="RefSeq" id="WP_369764637.1">
    <property type="nucleotide sequence ID" value="NZ_CP165626.1"/>
</dbReference>
<evidence type="ECO:0000256" key="1">
    <source>
        <dbReference type="SAM" id="Phobius"/>
    </source>
</evidence>
<feature type="transmembrane region" description="Helical" evidence="1">
    <location>
        <begin position="21"/>
        <end position="42"/>
    </location>
</feature>
<reference evidence="2" key="1">
    <citation type="submission" date="2024-07" db="EMBL/GenBank/DDBJ databases">
        <authorList>
            <person name="Biller S.J."/>
        </authorList>
    </citation>
    <scope>NUCLEOTIDE SEQUENCE</scope>
    <source>
        <strain evidence="2">WC2416</strain>
    </source>
</reference>
<evidence type="ECO:0000313" key="2">
    <source>
        <dbReference type="EMBL" id="XDV00069.1"/>
    </source>
</evidence>
<dbReference type="EMBL" id="CP165626">
    <property type="protein sequence ID" value="XDV00069.1"/>
    <property type="molecule type" value="Genomic_DNA"/>
</dbReference>
<keyword evidence="1" id="KW-0812">Transmembrane</keyword>
<organism evidence="2">
    <name type="scientific">Flavobacterium sp. WC2416</name>
    <dbReference type="NCBI Taxonomy" id="3234141"/>
    <lineage>
        <taxon>Bacteria</taxon>
        <taxon>Pseudomonadati</taxon>
        <taxon>Bacteroidota</taxon>
        <taxon>Flavobacteriia</taxon>
        <taxon>Flavobacteriales</taxon>
        <taxon>Flavobacteriaceae</taxon>
        <taxon>Flavobacterium</taxon>
    </lineage>
</organism>
<feature type="transmembrane region" description="Helical" evidence="1">
    <location>
        <begin position="54"/>
        <end position="75"/>
    </location>
</feature>